<comment type="caution">
    <text evidence="1">The sequence shown here is derived from an EMBL/GenBank/DDBJ whole genome shotgun (WGS) entry which is preliminary data.</text>
</comment>
<gene>
    <name evidence="1" type="ORF">A0J61_11828</name>
</gene>
<evidence type="ECO:0000313" key="1">
    <source>
        <dbReference type="EMBL" id="OBZ80123.1"/>
    </source>
</evidence>
<evidence type="ECO:0008006" key="3">
    <source>
        <dbReference type="Google" id="ProtNLM"/>
    </source>
</evidence>
<protein>
    <recommendedName>
        <fullName evidence="3">Helitron helicase-like domain-containing protein</fullName>
    </recommendedName>
</protein>
<dbReference type="AlphaFoldDB" id="A0A1C7MTC8"/>
<dbReference type="STRING" id="101091.A0A1C7MTC8"/>
<reference evidence="1 2" key="1">
    <citation type="submission" date="2016-03" db="EMBL/GenBank/DDBJ databases">
        <title>Choanephora cucurbitarum.</title>
        <authorList>
            <person name="Min B."/>
            <person name="Park H."/>
            <person name="Park J.-H."/>
            <person name="Shin H.-D."/>
            <person name="Choi I.-G."/>
        </authorList>
    </citation>
    <scope>NUCLEOTIDE SEQUENCE [LARGE SCALE GENOMIC DNA]</scope>
    <source>
        <strain evidence="1 2">KUS-F28377</strain>
    </source>
</reference>
<sequence>MDLSAVPSSWNDGGLMNCVCTHCGALMWTHERVSTTSRHRPEFQLCCYTRKSVLPSLQSTPSEIAGYLKSNNVNYKEFQKNIRLYNSSLCFTSLGVSLDLNLANNRSGAYTFRIQGSPYHLVGSGVPTEGSNPKFAQLYIYDAEHELQNRHAIAPSVNIATLEKIKEMMHWLNPFVSIFKSTAQVVNEQRSNSNTESQQNNISSLENIKLVFRAEGV</sequence>
<evidence type="ECO:0000313" key="2">
    <source>
        <dbReference type="Proteomes" id="UP000093000"/>
    </source>
</evidence>
<dbReference type="PANTHER" id="PTHR45786:SF74">
    <property type="entry name" value="ATP-DEPENDENT DNA HELICASE"/>
    <property type="match status" value="1"/>
</dbReference>
<dbReference type="Proteomes" id="UP000093000">
    <property type="component" value="Unassembled WGS sequence"/>
</dbReference>
<name>A0A1C7MTC8_9FUNG</name>
<dbReference type="PANTHER" id="PTHR45786">
    <property type="entry name" value="DNA BINDING PROTEIN-LIKE"/>
    <property type="match status" value="1"/>
</dbReference>
<dbReference type="InParanoid" id="A0A1C7MTC8"/>
<dbReference type="EMBL" id="LUGH01002545">
    <property type="protein sequence ID" value="OBZ80123.1"/>
    <property type="molecule type" value="Genomic_DNA"/>
</dbReference>
<accession>A0A1C7MTC8</accession>
<feature type="non-terminal residue" evidence="1">
    <location>
        <position position="217"/>
    </location>
</feature>
<dbReference type="OrthoDB" id="2447509at2759"/>
<proteinExistence type="predicted"/>
<keyword evidence="2" id="KW-1185">Reference proteome</keyword>
<organism evidence="1 2">
    <name type="scientific">Choanephora cucurbitarum</name>
    <dbReference type="NCBI Taxonomy" id="101091"/>
    <lineage>
        <taxon>Eukaryota</taxon>
        <taxon>Fungi</taxon>
        <taxon>Fungi incertae sedis</taxon>
        <taxon>Mucoromycota</taxon>
        <taxon>Mucoromycotina</taxon>
        <taxon>Mucoromycetes</taxon>
        <taxon>Mucorales</taxon>
        <taxon>Mucorineae</taxon>
        <taxon>Choanephoraceae</taxon>
        <taxon>Choanephoroideae</taxon>
        <taxon>Choanephora</taxon>
    </lineage>
</organism>